<evidence type="ECO:0000256" key="3">
    <source>
        <dbReference type="ARBA" id="ARBA00022833"/>
    </source>
</evidence>
<protein>
    <submittedName>
        <fullName evidence="7">Serine/threonine-protein phosphatase 7 long form-like</fullName>
    </submittedName>
</protein>
<dbReference type="InterPro" id="IPR007527">
    <property type="entry name" value="Znf_SWIM"/>
</dbReference>
<dbReference type="InterPro" id="IPR019557">
    <property type="entry name" value="AminoTfrase-like_pln_mobile"/>
</dbReference>
<dbReference type="Proteomes" id="UP000288805">
    <property type="component" value="Unassembled WGS sequence"/>
</dbReference>
<dbReference type="Pfam" id="PF03108">
    <property type="entry name" value="DBD_Tnp_Mut"/>
    <property type="match status" value="1"/>
</dbReference>
<name>A0A438FT32_VITVI</name>
<evidence type="ECO:0000313" key="7">
    <source>
        <dbReference type="EMBL" id="RVW63114.1"/>
    </source>
</evidence>
<feature type="compositionally biased region" description="Low complexity" evidence="5">
    <location>
        <begin position="1164"/>
        <end position="1177"/>
    </location>
</feature>
<gene>
    <name evidence="7" type="primary">MAIL3_126</name>
    <name evidence="7" type="ORF">CK203_057514</name>
</gene>
<feature type="domain" description="SWIM-type" evidence="6">
    <location>
        <begin position="591"/>
        <end position="623"/>
    </location>
</feature>
<feature type="compositionally biased region" description="Low complexity" evidence="5">
    <location>
        <begin position="1273"/>
        <end position="1295"/>
    </location>
</feature>
<dbReference type="InterPro" id="IPR004332">
    <property type="entry name" value="Transposase_MuDR"/>
</dbReference>
<keyword evidence="3" id="KW-0862">Zinc</keyword>
<dbReference type="Pfam" id="PF10551">
    <property type="entry name" value="MULE"/>
    <property type="match status" value="1"/>
</dbReference>
<accession>A0A438FT32</accession>
<dbReference type="EMBL" id="QGNW01000749">
    <property type="protein sequence ID" value="RVW63114.1"/>
    <property type="molecule type" value="Genomic_DNA"/>
</dbReference>
<dbReference type="PROSITE" id="PS50966">
    <property type="entry name" value="ZF_SWIM"/>
    <property type="match status" value="1"/>
</dbReference>
<feature type="compositionally biased region" description="Basic residues" evidence="5">
    <location>
        <begin position="1354"/>
        <end position="1365"/>
    </location>
</feature>
<proteinExistence type="predicted"/>
<dbReference type="SMART" id="SM00575">
    <property type="entry name" value="ZnF_PMZ"/>
    <property type="match status" value="1"/>
</dbReference>
<dbReference type="PANTHER" id="PTHR31973">
    <property type="entry name" value="POLYPROTEIN, PUTATIVE-RELATED"/>
    <property type="match status" value="1"/>
</dbReference>
<dbReference type="InterPro" id="IPR018289">
    <property type="entry name" value="MULE_transposase_dom"/>
</dbReference>
<dbReference type="PANTHER" id="PTHR31973:SF195">
    <property type="entry name" value="MUDR FAMILY TRANSPOSASE"/>
    <property type="match status" value="1"/>
</dbReference>
<keyword evidence="1" id="KW-0479">Metal-binding</keyword>
<feature type="compositionally biased region" description="Pro residues" evidence="5">
    <location>
        <begin position="1232"/>
        <end position="1244"/>
    </location>
</feature>
<comment type="caution">
    <text evidence="7">The sequence shown here is derived from an EMBL/GenBank/DDBJ whole genome shotgun (WGS) entry which is preliminary data.</text>
</comment>
<evidence type="ECO:0000256" key="4">
    <source>
        <dbReference type="PROSITE-ProRule" id="PRU00325"/>
    </source>
</evidence>
<feature type="region of interest" description="Disordered" evidence="5">
    <location>
        <begin position="1149"/>
        <end position="1304"/>
    </location>
</feature>
<evidence type="ECO:0000256" key="2">
    <source>
        <dbReference type="ARBA" id="ARBA00022771"/>
    </source>
</evidence>
<keyword evidence="2 4" id="KW-0863">Zinc-finger</keyword>
<reference evidence="7 8" key="1">
    <citation type="journal article" date="2018" name="PLoS Genet.">
        <title>Population sequencing reveals clonal diversity and ancestral inbreeding in the grapevine cultivar Chardonnay.</title>
        <authorList>
            <person name="Roach M.J."/>
            <person name="Johnson D.L."/>
            <person name="Bohlmann J."/>
            <person name="van Vuuren H.J."/>
            <person name="Jones S.J."/>
            <person name="Pretorius I.S."/>
            <person name="Schmidt S.A."/>
            <person name="Borneman A.R."/>
        </authorList>
    </citation>
    <scope>NUCLEOTIDE SEQUENCE [LARGE SCALE GENOMIC DNA]</scope>
    <source>
        <strain evidence="8">cv. Chardonnay</strain>
        <tissue evidence="7">Leaf</tissue>
    </source>
</reference>
<organism evidence="7 8">
    <name type="scientific">Vitis vinifera</name>
    <name type="common">Grape</name>
    <dbReference type="NCBI Taxonomy" id="29760"/>
    <lineage>
        <taxon>Eukaryota</taxon>
        <taxon>Viridiplantae</taxon>
        <taxon>Streptophyta</taxon>
        <taxon>Embryophyta</taxon>
        <taxon>Tracheophyta</taxon>
        <taxon>Spermatophyta</taxon>
        <taxon>Magnoliopsida</taxon>
        <taxon>eudicotyledons</taxon>
        <taxon>Gunneridae</taxon>
        <taxon>Pentapetalae</taxon>
        <taxon>rosids</taxon>
        <taxon>Vitales</taxon>
        <taxon>Vitaceae</taxon>
        <taxon>Viteae</taxon>
        <taxon>Vitis</taxon>
    </lineage>
</organism>
<evidence type="ECO:0000313" key="8">
    <source>
        <dbReference type="Proteomes" id="UP000288805"/>
    </source>
</evidence>
<sequence length="1409" mass="159059">MLKLVNTFGMDEIELYIEQVPVQPRVRGQLLGNFTQLLLGQNDNVEEFEYGCGPSSAPVAMTYECRADEDEEECESQEGDDQTLHEAMEGEQGRYVSVDGEGCDMSNNPDPEDPIEFSPVQYHSAPSLQFENVENIDLQHAAKLYSISAHQEYVVVESTTKLLVLRCKKAKQSQCPWKLRAMVVKGTTSFAINKYNGPHKCVNPCLNRDHQQLDSNLIAAHIQGMIKAQFTLSVAAIQASIVEKFGYQISYKKASKAKLKALTNLFGDFYKSYAELPHFFIALEQANPGCVVISKTFPGIMENTEIFQRVFWTFHPSIEGFKHCRPVLSIDGTHLYGKYKGTLMIAMGCDGNNQLFPLAFALTEGENIDSWGWFLTCIRTRVTHRRGLCVISDRHPGIMAAMSDVHLGWSEPYAYHRVCMRHLASNFMTRFKDKILKNLMCRAALATKIEKFNKHMNTIGRINAAAQQWLEAIPFEKWALSHDGGRRYGIMTTNMSEVFNSVLKGARSLPITALVQLTFFRLNSYFVVRREQGANRLASNEEYTPYVDAKIKANVVKAGSHEIVLYDHIRGQFHVKTNKGTKSSSTRGRTYRINLQEYACTCGKTLIYGFPCSHILAACHFRSVDFRPLVQHYYSTQSYYNSWAPLFHPIFNVYEWPPYDGPIIVPSESMKRASSGRPKSSRLHNEMDVREGKTSITYMEYRGHSSDPDPLDTSVLVLQDRHRSHLVDSGQLASVLTCRQHISRFMREWEMDSRLRPYIIRSGFYGVYRIGHITLDWGLITSLVERWRPETHTFHLPVGEMTITLQDVAVILGLRIHGLPITGTCDIDWSLLCYELLGVTPPTSEIRGSAISTRWLCHQFSHPPVDLDDATLERYARAFILGLIGSALFTDKKVLAHLYRELCRASLDGATDIAGCVTLLQTPRGSPDFGRPPAPPAAQHLEHDAADDLPAEQLDHGLQDEALLHEGLPADPLGCRWRVPLSWAQNPSRVLTFYRDQLDAQTHDQLPIFRISLADQEIWRTMSPLICFDIVEWHRPERVLRQFGLQQGIPPSCSIELDLHSVDRRGRHKYDWGAFHAQYITLWGSREERIATAPPMVGVMQFHDPYMEWYRRITRRLITPPLHRDQMRYHSTAASQLLITGMVEIASRSAGPTSGHRIHSLRQSPTSSYPSMSPPVSATTVRMQPIRGRGRGSRRDDGRAGRQPRRSMHPPETMLAPSTSSTPFAPEASTLPPSPLPSPSPRPSPLGHVVSDTTLPSPVFPTTEATIPDVTIPETTPLSTSLPSPLPSLEETTTPHVTSPSSLISSARAHYTRYITVPEIAPPSTTLPSPTRLPIETTMHHTLTHVTQLDVCPPRRRRGPRRRRVLPPSAPSQPIHTETWQIAQIDSTEMSLYHRRPQRKRKTPSCGTH</sequence>
<evidence type="ECO:0000259" key="6">
    <source>
        <dbReference type="PROSITE" id="PS50966"/>
    </source>
</evidence>
<dbReference type="Pfam" id="PF04434">
    <property type="entry name" value="SWIM"/>
    <property type="match status" value="1"/>
</dbReference>
<dbReference type="InterPro" id="IPR006564">
    <property type="entry name" value="Znf_PMZ"/>
</dbReference>
<dbReference type="Pfam" id="PF10536">
    <property type="entry name" value="PMD"/>
    <property type="match status" value="2"/>
</dbReference>
<evidence type="ECO:0000256" key="1">
    <source>
        <dbReference type="ARBA" id="ARBA00022723"/>
    </source>
</evidence>
<feature type="region of interest" description="Disordered" evidence="5">
    <location>
        <begin position="1354"/>
        <end position="1378"/>
    </location>
</feature>
<evidence type="ECO:0000256" key="5">
    <source>
        <dbReference type="SAM" id="MobiDB-lite"/>
    </source>
</evidence>
<dbReference type="GO" id="GO:0008270">
    <property type="term" value="F:zinc ion binding"/>
    <property type="evidence" value="ECO:0007669"/>
    <property type="project" value="UniProtKB-KW"/>
</dbReference>